<protein>
    <recommendedName>
        <fullName evidence="4">Porin</fullName>
    </recommendedName>
</protein>
<dbReference type="Proteomes" id="UP000252357">
    <property type="component" value="Unassembled WGS sequence"/>
</dbReference>
<accession>A0A368L1V9</accession>
<name>A0A368L1V9_9BURK</name>
<dbReference type="AlphaFoldDB" id="A0A368L1V9"/>
<keyword evidence="1" id="KW-0732">Signal</keyword>
<dbReference type="NCBIfam" id="TIGR02001">
    <property type="entry name" value="gcw_chp"/>
    <property type="match status" value="1"/>
</dbReference>
<dbReference type="Pfam" id="PF09694">
    <property type="entry name" value="Gcw_chp"/>
    <property type="match status" value="1"/>
</dbReference>
<proteinExistence type="predicted"/>
<feature type="chain" id="PRO_5016867803" description="Porin" evidence="1">
    <location>
        <begin position="24"/>
        <end position="294"/>
    </location>
</feature>
<evidence type="ECO:0008006" key="4">
    <source>
        <dbReference type="Google" id="ProtNLM"/>
    </source>
</evidence>
<comment type="caution">
    <text evidence="2">The sequence shown here is derived from an EMBL/GenBank/DDBJ whole genome shotgun (WGS) entry which is preliminary data.</text>
</comment>
<dbReference type="InterPro" id="IPR010239">
    <property type="entry name" value="CHP02001"/>
</dbReference>
<evidence type="ECO:0000313" key="3">
    <source>
        <dbReference type="Proteomes" id="UP000252357"/>
    </source>
</evidence>
<organism evidence="2 3">
    <name type="scientific">Parvibium lacunae</name>
    <dbReference type="NCBI Taxonomy" id="1888893"/>
    <lineage>
        <taxon>Bacteria</taxon>
        <taxon>Pseudomonadati</taxon>
        <taxon>Pseudomonadota</taxon>
        <taxon>Betaproteobacteria</taxon>
        <taxon>Burkholderiales</taxon>
        <taxon>Alcaligenaceae</taxon>
        <taxon>Parvibium</taxon>
    </lineage>
</organism>
<gene>
    <name evidence="2" type="ORF">DU000_09875</name>
</gene>
<evidence type="ECO:0000313" key="2">
    <source>
        <dbReference type="EMBL" id="RCS57102.1"/>
    </source>
</evidence>
<dbReference type="OrthoDB" id="9793561at2"/>
<reference evidence="2 3" key="1">
    <citation type="journal article" date="2018" name="Int. J. Syst. Evol. Microbiol.">
        <title>Parvibium lacunae gen. nov., sp. nov., a new member of the family Alcaligenaceae isolated from a freshwater pond.</title>
        <authorList>
            <person name="Chen W.M."/>
            <person name="Xie P.B."/>
            <person name="Hsu M.Y."/>
            <person name="Sheu S.Y."/>
        </authorList>
    </citation>
    <scope>NUCLEOTIDE SEQUENCE [LARGE SCALE GENOMIC DNA]</scope>
    <source>
        <strain evidence="2 3">KMB9</strain>
    </source>
</reference>
<dbReference type="RefSeq" id="WP_114403243.1">
    <property type="nucleotide sequence ID" value="NZ_QPGB01000004.1"/>
</dbReference>
<sequence length="294" mass="31722">MNTRLQKTLLSAALLAAASGAYAADAPASDHTFTGNFGLYSDYRFRGISQTYLQPALQGGLDYSHSSGVYIGLWSSNVSSNLYQNGNGQEVDLYLGFKKELVKDFTVDGGFLQYYYPAAKYGNGATVQPQGAGQKYDNRELYVAMTYKWLALKYSHAITDYFGVNQNTYGGYCGLNGDGSAPTTGCIATNRGGSKGSGYIDLTGTFPITDKFSLVAHYGHTKVKNYGELSYSDWKLGATYDLGGWILGASYIDTNAKERFYRYGQAAATPTGANTAGVKDPSKSTVVLSISKTF</sequence>
<dbReference type="EMBL" id="QPGB01000004">
    <property type="protein sequence ID" value="RCS57102.1"/>
    <property type="molecule type" value="Genomic_DNA"/>
</dbReference>
<keyword evidence="3" id="KW-1185">Reference proteome</keyword>
<feature type="signal peptide" evidence="1">
    <location>
        <begin position="1"/>
        <end position="23"/>
    </location>
</feature>
<evidence type="ECO:0000256" key="1">
    <source>
        <dbReference type="SAM" id="SignalP"/>
    </source>
</evidence>